<dbReference type="EMBL" id="Z19597">
    <property type="protein sequence ID" value="CAA79653.1"/>
    <property type="molecule type" value="Genomic_DNA"/>
</dbReference>
<accession>Q06747</accession>
<name>Q06747_CHLRE</name>
<dbReference type="SUPFAM" id="SSF82771">
    <property type="entry name" value="GIY-YIG endonuclease"/>
    <property type="match status" value="1"/>
</dbReference>
<dbReference type="AlphaFoldDB" id="Q06747"/>
<reference evidence="1" key="1">
    <citation type="journal article" date="1993" name="Nucleic Acids Res.">
        <title>Nucleotide sequence and secondary structure of the chloroplast group I intron Cr.psbA-2: novel features of this self-splicing ribozyme.</title>
        <authorList>
            <person name="Bao Y."/>
            <person name="Herrin D.L."/>
        </authorList>
    </citation>
    <scope>NUCLEOTIDE SEQUENCE</scope>
    <source>
        <strain evidence="1">Cw 15</strain>
    </source>
</reference>
<evidence type="ECO:0008006" key="2">
    <source>
        <dbReference type="Google" id="ProtNLM"/>
    </source>
</evidence>
<protein>
    <recommendedName>
        <fullName evidence="2">GIY-YIG domain-containing protein</fullName>
    </recommendedName>
</protein>
<evidence type="ECO:0000313" key="1">
    <source>
        <dbReference type="EMBL" id="CAA79653.1"/>
    </source>
</evidence>
<dbReference type="InterPro" id="IPR035901">
    <property type="entry name" value="GIY-YIG_endonuc_sf"/>
</dbReference>
<proteinExistence type="predicted"/>
<sequence length="167" mass="18643">MNPFGQLSFHQPFIYNEVVDLSSDKTTQTAGESIVKVLTPIIDNIISAVLENKFDYSNFLITKQQASGLTNRIGLYLLINSKTKRIYLGGASDLAQRKGDHHRCLNDPDRAARKLATSMRDDLKVSQSTDFFFVPLLIINNISGVSITDKKTPSVTTVLSIKQYLTF</sequence>
<organism evidence="1">
    <name type="scientific">Chlamydomonas reinhardtii</name>
    <name type="common">Chlamydomonas smithii</name>
    <dbReference type="NCBI Taxonomy" id="3055"/>
    <lineage>
        <taxon>Eukaryota</taxon>
        <taxon>Viridiplantae</taxon>
        <taxon>Chlorophyta</taxon>
        <taxon>core chlorophytes</taxon>
        <taxon>Chlorophyceae</taxon>
        <taxon>CS clade</taxon>
        <taxon>Chlamydomonadales</taxon>
        <taxon>Chlamydomonadaceae</taxon>
        <taxon>Chlamydomonas</taxon>
    </lineage>
</organism>
<dbReference type="PIR" id="S33721">
    <property type="entry name" value="S33721"/>
</dbReference>